<dbReference type="PANTHER" id="PTHR46179:SF13">
    <property type="entry name" value="C2H2-TYPE DOMAIN-CONTAINING PROTEIN"/>
    <property type="match status" value="1"/>
</dbReference>
<feature type="compositionally biased region" description="Basic and acidic residues" evidence="9">
    <location>
        <begin position="475"/>
        <end position="487"/>
    </location>
</feature>
<keyword evidence="7" id="KW-0539">Nucleus</keyword>
<feature type="region of interest" description="Disordered" evidence="9">
    <location>
        <begin position="385"/>
        <end position="418"/>
    </location>
</feature>
<evidence type="ECO:0000256" key="3">
    <source>
        <dbReference type="ARBA" id="ARBA00022771"/>
    </source>
</evidence>
<evidence type="ECO:0000313" key="12">
    <source>
        <dbReference type="Proteomes" id="UP001365542"/>
    </source>
</evidence>
<gene>
    <name evidence="11" type="ORF">TWF694_006702</name>
</gene>
<dbReference type="GO" id="GO:0005634">
    <property type="term" value="C:nucleus"/>
    <property type="evidence" value="ECO:0007669"/>
    <property type="project" value="UniProtKB-SubCell"/>
</dbReference>
<dbReference type="GO" id="GO:0008270">
    <property type="term" value="F:zinc ion binding"/>
    <property type="evidence" value="ECO:0007669"/>
    <property type="project" value="UniProtKB-KW"/>
</dbReference>
<proteinExistence type="predicted"/>
<dbReference type="GO" id="GO:0006357">
    <property type="term" value="P:regulation of transcription by RNA polymerase II"/>
    <property type="evidence" value="ECO:0007669"/>
    <property type="project" value="TreeGrafter"/>
</dbReference>
<comment type="caution">
    <text evidence="11">The sequence shown here is derived from an EMBL/GenBank/DDBJ whole genome shotgun (WGS) entry which is preliminary data.</text>
</comment>
<evidence type="ECO:0000256" key="8">
    <source>
        <dbReference type="PROSITE-ProRule" id="PRU00042"/>
    </source>
</evidence>
<dbReference type="PROSITE" id="PS50157">
    <property type="entry name" value="ZINC_FINGER_C2H2_2"/>
    <property type="match status" value="2"/>
</dbReference>
<evidence type="ECO:0000313" key="11">
    <source>
        <dbReference type="EMBL" id="KAK6542761.1"/>
    </source>
</evidence>
<evidence type="ECO:0000256" key="9">
    <source>
        <dbReference type="SAM" id="MobiDB-lite"/>
    </source>
</evidence>
<feature type="compositionally biased region" description="Basic and acidic residues" evidence="9">
    <location>
        <begin position="395"/>
        <end position="409"/>
    </location>
</feature>
<dbReference type="PANTHER" id="PTHR46179">
    <property type="entry name" value="ZINC FINGER PROTEIN"/>
    <property type="match status" value="1"/>
</dbReference>
<evidence type="ECO:0000256" key="2">
    <source>
        <dbReference type="ARBA" id="ARBA00022723"/>
    </source>
</evidence>
<accession>A0AAV9XLC3</accession>
<dbReference type="InterPro" id="IPR013087">
    <property type="entry name" value="Znf_C2H2_type"/>
</dbReference>
<evidence type="ECO:0000256" key="5">
    <source>
        <dbReference type="ARBA" id="ARBA00023015"/>
    </source>
</evidence>
<sequence length="578" mass="64992">MPKENTKQKGRSQAHSPMVSPRAPASSAVIPPTMQNEPVPESFPYIIPPHSTILPGDSQGNLVYYPEHIPSFEPHIFGDIPGWDGIYEDWLGNPRSISPGAVGSGIFLGPYAYPYHPYHLPGTYSTSLRVPAARPDGGIYQTSRTQSKYCGLSFASFFQKFKALPYEKQRERMLDPVVQSYKLEEQVQIYDVFITSLREECQQERMVYGIVESCPETPRITATTTEHTYNKDGSRAAEFVCEICHKEFRDRRALMRHMYTHLPRRFACHKCDKKFHQGRDLKRHLETVHADAGNSRYICKFPNCRRDFSKPFSRKDNAIYHVETVHRIEDRIAEEFIEKLVHSTDSSDSSSETARVGSYEMGNLDQRNYQEHEGKVPCQATSIPFNIAVGGSPESGDHDDSPTPEDHAAGYENTSAVPNQDMHPSLISAGRHGYGPTTSLCEMGSSGDAAQGRANQIFWDIEYYPPSTIPSAAVRDSRRSSEPRQDPLKAFSSKVQTLKTPPRQAKTRRNSSHSSVGAHQHRRLSSYPQVLSKILPRPAQSSPPLEPNIEHNFIGGVPLQPENLGEKLHAEFGEKLQL</sequence>
<keyword evidence="4" id="KW-0862">Zinc</keyword>
<keyword evidence="5" id="KW-0805">Transcription regulation</keyword>
<evidence type="ECO:0000256" key="6">
    <source>
        <dbReference type="ARBA" id="ARBA00023163"/>
    </source>
</evidence>
<dbReference type="InterPro" id="IPR036236">
    <property type="entry name" value="Znf_C2H2_sf"/>
</dbReference>
<keyword evidence="3 8" id="KW-0863">Zinc-finger</keyword>
<dbReference type="Gene3D" id="3.30.160.60">
    <property type="entry name" value="Classic Zinc Finger"/>
    <property type="match status" value="2"/>
</dbReference>
<keyword evidence="2" id="KW-0479">Metal-binding</keyword>
<evidence type="ECO:0000256" key="7">
    <source>
        <dbReference type="ARBA" id="ARBA00023242"/>
    </source>
</evidence>
<feature type="region of interest" description="Disordered" evidence="9">
    <location>
        <begin position="1"/>
        <end position="34"/>
    </location>
</feature>
<dbReference type="InterPro" id="IPR051061">
    <property type="entry name" value="Zinc_finger_trans_reg"/>
</dbReference>
<dbReference type="PROSITE" id="PS00028">
    <property type="entry name" value="ZINC_FINGER_C2H2_1"/>
    <property type="match status" value="2"/>
</dbReference>
<protein>
    <recommendedName>
        <fullName evidence="10">C2H2-type domain-containing protein</fullName>
    </recommendedName>
</protein>
<dbReference type="SUPFAM" id="SSF57667">
    <property type="entry name" value="beta-beta-alpha zinc fingers"/>
    <property type="match status" value="1"/>
</dbReference>
<dbReference type="AlphaFoldDB" id="A0AAV9XLC3"/>
<dbReference type="EMBL" id="JAVHJO010000002">
    <property type="protein sequence ID" value="KAK6542761.1"/>
    <property type="molecule type" value="Genomic_DNA"/>
</dbReference>
<reference evidence="11 12" key="1">
    <citation type="submission" date="2019-10" db="EMBL/GenBank/DDBJ databases">
        <authorList>
            <person name="Palmer J.M."/>
        </authorList>
    </citation>
    <scope>NUCLEOTIDE SEQUENCE [LARGE SCALE GENOMIC DNA]</scope>
    <source>
        <strain evidence="11 12">TWF694</strain>
    </source>
</reference>
<dbReference type="Proteomes" id="UP001365542">
    <property type="component" value="Unassembled WGS sequence"/>
</dbReference>
<evidence type="ECO:0000256" key="1">
    <source>
        <dbReference type="ARBA" id="ARBA00004123"/>
    </source>
</evidence>
<keyword evidence="12" id="KW-1185">Reference proteome</keyword>
<dbReference type="SMART" id="SM00355">
    <property type="entry name" value="ZnF_C2H2"/>
    <property type="match status" value="3"/>
</dbReference>
<dbReference type="Pfam" id="PF00096">
    <property type="entry name" value="zf-C2H2"/>
    <property type="match status" value="2"/>
</dbReference>
<organism evidence="11 12">
    <name type="scientific">Orbilia ellipsospora</name>
    <dbReference type="NCBI Taxonomy" id="2528407"/>
    <lineage>
        <taxon>Eukaryota</taxon>
        <taxon>Fungi</taxon>
        <taxon>Dikarya</taxon>
        <taxon>Ascomycota</taxon>
        <taxon>Pezizomycotina</taxon>
        <taxon>Orbiliomycetes</taxon>
        <taxon>Orbiliales</taxon>
        <taxon>Orbiliaceae</taxon>
        <taxon>Orbilia</taxon>
    </lineage>
</organism>
<evidence type="ECO:0000256" key="4">
    <source>
        <dbReference type="ARBA" id="ARBA00022833"/>
    </source>
</evidence>
<feature type="domain" description="C2H2-type" evidence="10">
    <location>
        <begin position="239"/>
        <end position="266"/>
    </location>
</feature>
<name>A0AAV9XLC3_9PEZI</name>
<comment type="subcellular location">
    <subcellularLocation>
        <location evidence="1">Nucleus</location>
    </subcellularLocation>
</comment>
<feature type="domain" description="C2H2-type" evidence="10">
    <location>
        <begin position="266"/>
        <end position="294"/>
    </location>
</feature>
<keyword evidence="6" id="KW-0804">Transcription</keyword>
<feature type="region of interest" description="Disordered" evidence="9">
    <location>
        <begin position="469"/>
        <end position="525"/>
    </location>
</feature>
<evidence type="ECO:0000259" key="10">
    <source>
        <dbReference type="PROSITE" id="PS50157"/>
    </source>
</evidence>